<proteinExistence type="predicted"/>
<keyword evidence="3" id="KW-1185">Reference proteome</keyword>
<reference evidence="2 3" key="1">
    <citation type="submission" date="2018-07" db="EMBL/GenBank/DDBJ databases">
        <title>Genomic Encyclopedia of Type Strains, Phase III (KMG-III): the genomes of soil and plant-associated and newly described type strains.</title>
        <authorList>
            <person name="Whitman W."/>
        </authorList>
    </citation>
    <scope>NUCLEOTIDE SEQUENCE [LARGE SCALE GENOMIC DNA]</scope>
    <source>
        <strain evidence="2 3">CECT 7946</strain>
    </source>
</reference>
<feature type="transmembrane region" description="Helical" evidence="1">
    <location>
        <begin position="204"/>
        <end position="227"/>
    </location>
</feature>
<evidence type="ECO:0000313" key="2">
    <source>
        <dbReference type="EMBL" id="RED38199.1"/>
    </source>
</evidence>
<feature type="transmembrane region" description="Helical" evidence="1">
    <location>
        <begin position="278"/>
        <end position="294"/>
    </location>
</feature>
<feature type="transmembrane region" description="Helical" evidence="1">
    <location>
        <begin position="132"/>
        <end position="148"/>
    </location>
</feature>
<sequence>MKVKYAYFFYVLLFFILALTALNFNYVEGDDASTILHHTLGRDSNLQPVYSPYHSMIDTMLSLVPSQNEGTLRYVSVIASFLSGFFVLFFLAYLLKDKFLKHEEHLTFFLFVLPFIIPDILFNSLLINPANISFALILLAHILFNKYLNSKRYLYLVLSVLLFGFGVSFRWNNGFYLFVLFGIYLLDINNNTKDLSILNQFKKSFLIFPLFIISVIGFIQISGYSIFDIIDVYKYGSSYLEESDYSLLAMAASAIPFITPAFLVLFILGIINCFIDKRFMPLLLLLIALIPYSLLGIYPFYKYLICILIPIVFIQFYGFLSIKRKVFKIIIACTIFLPWIFGLQLQSNSAWGPGFEIKIKNSNSGDLHSFNPDKSTKIEDVKIVFGSGMALPTPEGPRPLYGFGGVFLKDWSQFIESNSNEREKAVKYALENKCNILQDVDHAYIFTKLSEKNLQMQIPYSSTDKLYMRRKFTSKKDTVFVDVFNNKTELFNLETMAKYRQEGNCIIIYSSYSNIITKLKGVYLTKFEQQGAYWGILKK</sequence>
<feature type="transmembrane region" description="Helical" evidence="1">
    <location>
        <begin position="74"/>
        <end position="94"/>
    </location>
</feature>
<dbReference type="EMBL" id="QRDV01000011">
    <property type="protein sequence ID" value="RED38199.1"/>
    <property type="molecule type" value="Genomic_DNA"/>
</dbReference>
<dbReference type="RefSeq" id="WP_115818811.1">
    <property type="nucleotide sequence ID" value="NZ_QRDV01000011.1"/>
</dbReference>
<evidence type="ECO:0008006" key="4">
    <source>
        <dbReference type="Google" id="ProtNLM"/>
    </source>
</evidence>
<feature type="transmembrane region" description="Helical" evidence="1">
    <location>
        <begin position="7"/>
        <end position="27"/>
    </location>
</feature>
<feature type="transmembrane region" description="Helical" evidence="1">
    <location>
        <begin position="247"/>
        <end position="271"/>
    </location>
</feature>
<keyword evidence="1" id="KW-0812">Transmembrane</keyword>
<evidence type="ECO:0000313" key="3">
    <source>
        <dbReference type="Proteomes" id="UP000256980"/>
    </source>
</evidence>
<feature type="transmembrane region" description="Helical" evidence="1">
    <location>
        <begin position="326"/>
        <end position="345"/>
    </location>
</feature>
<feature type="transmembrane region" description="Helical" evidence="1">
    <location>
        <begin position="153"/>
        <end position="169"/>
    </location>
</feature>
<comment type="caution">
    <text evidence="2">The sequence shown here is derived from an EMBL/GenBank/DDBJ whole genome shotgun (WGS) entry which is preliminary data.</text>
</comment>
<evidence type="ECO:0000256" key="1">
    <source>
        <dbReference type="SAM" id="Phobius"/>
    </source>
</evidence>
<keyword evidence="1" id="KW-0472">Membrane</keyword>
<accession>A0A3D9GPR8</accession>
<dbReference type="AlphaFoldDB" id="A0A3D9GPR8"/>
<feature type="transmembrane region" description="Helical" evidence="1">
    <location>
        <begin position="106"/>
        <end position="126"/>
    </location>
</feature>
<name>A0A3D9GPR8_9FLAO</name>
<feature type="transmembrane region" description="Helical" evidence="1">
    <location>
        <begin position="175"/>
        <end position="192"/>
    </location>
</feature>
<dbReference type="Proteomes" id="UP000256980">
    <property type="component" value="Unassembled WGS sequence"/>
</dbReference>
<organism evidence="2 3">
    <name type="scientific">Winogradskyella eximia</name>
    <dbReference type="NCBI Taxonomy" id="262006"/>
    <lineage>
        <taxon>Bacteria</taxon>
        <taxon>Pseudomonadati</taxon>
        <taxon>Bacteroidota</taxon>
        <taxon>Flavobacteriia</taxon>
        <taxon>Flavobacteriales</taxon>
        <taxon>Flavobacteriaceae</taxon>
        <taxon>Winogradskyella</taxon>
    </lineage>
</organism>
<feature type="transmembrane region" description="Helical" evidence="1">
    <location>
        <begin position="300"/>
        <end position="319"/>
    </location>
</feature>
<keyword evidence="1" id="KW-1133">Transmembrane helix</keyword>
<gene>
    <name evidence="2" type="ORF">DFQ10_11120</name>
</gene>
<protein>
    <recommendedName>
        <fullName evidence="4">Dolichyl-phosphate-mannose-protein mannosyltransferase</fullName>
    </recommendedName>
</protein>